<organism evidence="2 3">
    <name type="scientific">Clarias magur</name>
    <name type="common">Asian catfish</name>
    <name type="synonym">Macropteronotus magur</name>
    <dbReference type="NCBI Taxonomy" id="1594786"/>
    <lineage>
        <taxon>Eukaryota</taxon>
        <taxon>Metazoa</taxon>
        <taxon>Chordata</taxon>
        <taxon>Craniata</taxon>
        <taxon>Vertebrata</taxon>
        <taxon>Euteleostomi</taxon>
        <taxon>Actinopterygii</taxon>
        <taxon>Neopterygii</taxon>
        <taxon>Teleostei</taxon>
        <taxon>Ostariophysi</taxon>
        <taxon>Siluriformes</taxon>
        <taxon>Clariidae</taxon>
        <taxon>Clarias</taxon>
    </lineage>
</organism>
<dbReference type="AlphaFoldDB" id="A0A8J4T0Y1"/>
<comment type="caution">
    <text evidence="2">The sequence shown here is derived from an EMBL/GenBank/DDBJ whole genome shotgun (WGS) entry which is preliminary data.</text>
</comment>
<accession>A0A8J4T0Y1</accession>
<dbReference type="Proteomes" id="UP000727407">
    <property type="component" value="Unassembled WGS sequence"/>
</dbReference>
<dbReference type="EMBL" id="QNUK01002133">
    <property type="protein sequence ID" value="KAF5879915.1"/>
    <property type="molecule type" value="Genomic_DNA"/>
</dbReference>
<keyword evidence="3" id="KW-1185">Reference proteome</keyword>
<feature type="region of interest" description="Disordered" evidence="1">
    <location>
        <begin position="19"/>
        <end position="39"/>
    </location>
</feature>
<evidence type="ECO:0000256" key="1">
    <source>
        <dbReference type="SAM" id="MobiDB-lite"/>
    </source>
</evidence>
<reference evidence="2" key="1">
    <citation type="submission" date="2020-07" db="EMBL/GenBank/DDBJ databases">
        <title>Clarias magur genome sequencing, assembly and annotation.</title>
        <authorList>
            <person name="Kushwaha B."/>
            <person name="Kumar R."/>
            <person name="Das P."/>
            <person name="Joshi C.G."/>
            <person name="Kumar D."/>
            <person name="Nagpure N.S."/>
            <person name="Pandey M."/>
            <person name="Agarwal S."/>
            <person name="Srivastava S."/>
            <person name="Singh M."/>
            <person name="Sahoo L."/>
            <person name="Jayasankar P."/>
            <person name="Meher P.K."/>
            <person name="Koringa P.G."/>
            <person name="Iquebal M.A."/>
            <person name="Das S.P."/>
            <person name="Bit A."/>
            <person name="Patnaik S."/>
            <person name="Patel N."/>
            <person name="Shah T.M."/>
            <person name="Hinsu A."/>
            <person name="Jena J.K."/>
        </authorList>
    </citation>
    <scope>NUCLEOTIDE SEQUENCE</scope>
    <source>
        <strain evidence="2">CIFAMagur01</strain>
        <tissue evidence="2">Testis</tissue>
    </source>
</reference>
<gene>
    <name evidence="2" type="ORF">DAT39_023583</name>
</gene>
<evidence type="ECO:0000313" key="3">
    <source>
        <dbReference type="Proteomes" id="UP000727407"/>
    </source>
</evidence>
<name>A0A8J4T0Y1_CLAMG</name>
<feature type="non-terminal residue" evidence="2">
    <location>
        <position position="1"/>
    </location>
</feature>
<proteinExistence type="predicted"/>
<feature type="compositionally biased region" description="Low complexity" evidence="1">
    <location>
        <begin position="28"/>
        <end position="39"/>
    </location>
</feature>
<evidence type="ECO:0000313" key="2">
    <source>
        <dbReference type="EMBL" id="KAF5879915.1"/>
    </source>
</evidence>
<sequence length="52" mass="5451">PKPRFSECKRSSPRVSVRETLSGFGERSASSSSSASANSCCFSVCSSEDTNG</sequence>
<protein>
    <submittedName>
        <fullName evidence="2">Uncharacterized protein</fullName>
    </submittedName>
</protein>